<dbReference type="CDD" id="cd00093">
    <property type="entry name" value="HTH_XRE"/>
    <property type="match status" value="1"/>
</dbReference>
<dbReference type="RefSeq" id="WP_092737364.1">
    <property type="nucleotide sequence ID" value="NZ_FNOV01000001.1"/>
</dbReference>
<dbReference type="InterPro" id="IPR010982">
    <property type="entry name" value="Lambda_DNA-bd_dom_sf"/>
</dbReference>
<dbReference type="GO" id="GO:0003677">
    <property type="term" value="F:DNA binding"/>
    <property type="evidence" value="ECO:0007669"/>
    <property type="project" value="UniProtKB-KW"/>
</dbReference>
<dbReference type="STRING" id="651662.SAMN04488069_101418"/>
<dbReference type="SMART" id="SM00530">
    <property type="entry name" value="HTH_XRE"/>
    <property type="match status" value="1"/>
</dbReference>
<reference evidence="4" key="1">
    <citation type="submission" date="2016-10" db="EMBL/GenBank/DDBJ databases">
        <authorList>
            <person name="Varghese N."/>
            <person name="Submissions S."/>
        </authorList>
    </citation>
    <scope>NUCLEOTIDE SEQUENCE [LARGE SCALE GENOMIC DNA]</scope>
    <source>
        <strain evidence="4">CGMCC 1.8975</strain>
    </source>
</reference>
<proteinExistence type="predicted"/>
<protein>
    <submittedName>
        <fullName evidence="3">DNA-binding transcriptional regulator, XRE-family HTH domain</fullName>
    </submittedName>
</protein>
<dbReference type="InterPro" id="IPR001387">
    <property type="entry name" value="Cro/C1-type_HTH"/>
</dbReference>
<dbReference type="PROSITE" id="PS50943">
    <property type="entry name" value="HTH_CROC1"/>
    <property type="match status" value="1"/>
</dbReference>
<dbReference type="AlphaFoldDB" id="A0A1H3BUE5"/>
<feature type="domain" description="HTH cro/C1-type" evidence="2">
    <location>
        <begin position="5"/>
        <end position="60"/>
    </location>
</feature>
<evidence type="ECO:0000313" key="4">
    <source>
        <dbReference type="Proteomes" id="UP000199249"/>
    </source>
</evidence>
<feature type="region of interest" description="Disordered" evidence="1">
    <location>
        <begin position="79"/>
        <end position="154"/>
    </location>
</feature>
<gene>
    <name evidence="3" type="ORF">SAMN04488069_101418</name>
</gene>
<sequence length="194" mass="20042">MLDRIQELLQVRELSSSQFADAIGVSRPVVSHLLSGRNKPSLEVVQKIIAAFPDLSLSWLLNGAGPMLERQVAADATKATVNPGPAALSPGQPAPRVQPATEPAPAVAPAPAMAPEAAPQPTAAATEPVETPKTPTQPRAVAPAPSATPAATSSATRAGANLAYALAEPGKSIRRIVLFYQDGTFTDFRPEAEG</sequence>
<name>A0A1H3BUE5_9BACT</name>
<dbReference type="Pfam" id="PF01381">
    <property type="entry name" value="HTH_3"/>
    <property type="match status" value="1"/>
</dbReference>
<keyword evidence="3" id="KW-0238">DNA-binding</keyword>
<keyword evidence="4" id="KW-1185">Reference proteome</keyword>
<organism evidence="3 4">
    <name type="scientific">Hymenobacter psychrophilus</name>
    <dbReference type="NCBI Taxonomy" id="651662"/>
    <lineage>
        <taxon>Bacteria</taxon>
        <taxon>Pseudomonadati</taxon>
        <taxon>Bacteroidota</taxon>
        <taxon>Cytophagia</taxon>
        <taxon>Cytophagales</taxon>
        <taxon>Hymenobacteraceae</taxon>
        <taxon>Hymenobacter</taxon>
    </lineage>
</organism>
<evidence type="ECO:0000313" key="3">
    <source>
        <dbReference type="EMBL" id="SDX45258.1"/>
    </source>
</evidence>
<dbReference type="EMBL" id="FNOV01000001">
    <property type="protein sequence ID" value="SDX45258.1"/>
    <property type="molecule type" value="Genomic_DNA"/>
</dbReference>
<feature type="compositionally biased region" description="Low complexity" evidence="1">
    <location>
        <begin position="97"/>
        <end position="154"/>
    </location>
</feature>
<dbReference type="OrthoDB" id="1034290at2"/>
<dbReference type="Proteomes" id="UP000199249">
    <property type="component" value="Unassembled WGS sequence"/>
</dbReference>
<evidence type="ECO:0000256" key="1">
    <source>
        <dbReference type="SAM" id="MobiDB-lite"/>
    </source>
</evidence>
<dbReference type="Gene3D" id="1.10.260.40">
    <property type="entry name" value="lambda repressor-like DNA-binding domains"/>
    <property type="match status" value="1"/>
</dbReference>
<evidence type="ECO:0000259" key="2">
    <source>
        <dbReference type="PROSITE" id="PS50943"/>
    </source>
</evidence>
<dbReference type="SUPFAM" id="SSF47413">
    <property type="entry name" value="lambda repressor-like DNA-binding domains"/>
    <property type="match status" value="1"/>
</dbReference>
<accession>A0A1H3BUE5</accession>